<keyword evidence="3 8" id="KW-1134">Transmembrane beta strand</keyword>
<protein>
    <submittedName>
        <fullName evidence="12">TonB-dependent receptor plug domain-containing protein</fullName>
    </submittedName>
</protein>
<keyword evidence="5 9" id="KW-0798">TonB box</keyword>
<evidence type="ECO:0000256" key="3">
    <source>
        <dbReference type="ARBA" id="ARBA00022452"/>
    </source>
</evidence>
<evidence type="ECO:0000256" key="7">
    <source>
        <dbReference type="ARBA" id="ARBA00023237"/>
    </source>
</evidence>
<evidence type="ECO:0000256" key="2">
    <source>
        <dbReference type="ARBA" id="ARBA00022448"/>
    </source>
</evidence>
<dbReference type="GO" id="GO:0009279">
    <property type="term" value="C:cell outer membrane"/>
    <property type="evidence" value="ECO:0007669"/>
    <property type="project" value="UniProtKB-SubCell"/>
</dbReference>
<dbReference type="InterPro" id="IPR037066">
    <property type="entry name" value="Plug_dom_sf"/>
</dbReference>
<evidence type="ECO:0000313" key="13">
    <source>
        <dbReference type="Proteomes" id="UP000824156"/>
    </source>
</evidence>
<evidence type="ECO:0000256" key="4">
    <source>
        <dbReference type="ARBA" id="ARBA00022692"/>
    </source>
</evidence>
<name>A0A9D1W8V0_9SPHI</name>
<gene>
    <name evidence="12" type="ORF">H9853_07070</name>
</gene>
<dbReference type="SUPFAM" id="SSF56935">
    <property type="entry name" value="Porins"/>
    <property type="match status" value="1"/>
</dbReference>
<dbReference type="PROSITE" id="PS52016">
    <property type="entry name" value="TONB_DEPENDENT_REC_3"/>
    <property type="match status" value="1"/>
</dbReference>
<dbReference type="Pfam" id="PF00593">
    <property type="entry name" value="TonB_dep_Rec_b-barrel"/>
    <property type="match status" value="1"/>
</dbReference>
<proteinExistence type="inferred from homology"/>
<reference evidence="12" key="2">
    <citation type="submission" date="2021-04" db="EMBL/GenBank/DDBJ databases">
        <authorList>
            <person name="Gilroy R."/>
        </authorList>
    </citation>
    <scope>NUCLEOTIDE SEQUENCE</scope>
    <source>
        <strain evidence="12">1719</strain>
    </source>
</reference>
<evidence type="ECO:0000256" key="1">
    <source>
        <dbReference type="ARBA" id="ARBA00004571"/>
    </source>
</evidence>
<evidence type="ECO:0000256" key="9">
    <source>
        <dbReference type="RuleBase" id="RU003357"/>
    </source>
</evidence>
<dbReference type="InterPro" id="IPR036942">
    <property type="entry name" value="Beta-barrel_TonB_sf"/>
</dbReference>
<feature type="domain" description="TonB-dependent receptor-like beta-barrel" evidence="10">
    <location>
        <begin position="280"/>
        <end position="705"/>
    </location>
</feature>
<dbReference type="Proteomes" id="UP000824156">
    <property type="component" value="Unassembled WGS sequence"/>
</dbReference>
<dbReference type="Gene3D" id="2.40.170.20">
    <property type="entry name" value="TonB-dependent receptor, beta-barrel domain"/>
    <property type="match status" value="1"/>
</dbReference>
<keyword evidence="4 8" id="KW-0812">Transmembrane</keyword>
<evidence type="ECO:0000313" key="12">
    <source>
        <dbReference type="EMBL" id="HIX54770.1"/>
    </source>
</evidence>
<evidence type="ECO:0000259" key="11">
    <source>
        <dbReference type="Pfam" id="PF07715"/>
    </source>
</evidence>
<dbReference type="InterPro" id="IPR039426">
    <property type="entry name" value="TonB-dep_rcpt-like"/>
</dbReference>
<feature type="non-terminal residue" evidence="12">
    <location>
        <position position="1"/>
    </location>
</feature>
<dbReference type="Pfam" id="PF07715">
    <property type="entry name" value="Plug"/>
    <property type="match status" value="1"/>
</dbReference>
<evidence type="ECO:0000256" key="5">
    <source>
        <dbReference type="ARBA" id="ARBA00023077"/>
    </source>
</evidence>
<organism evidence="12 13">
    <name type="scientific">Candidatus Sphingobacterium stercoripullorum</name>
    <dbReference type="NCBI Taxonomy" id="2838759"/>
    <lineage>
        <taxon>Bacteria</taxon>
        <taxon>Pseudomonadati</taxon>
        <taxon>Bacteroidota</taxon>
        <taxon>Sphingobacteriia</taxon>
        <taxon>Sphingobacteriales</taxon>
        <taxon>Sphingobacteriaceae</taxon>
        <taxon>Sphingobacterium</taxon>
    </lineage>
</organism>
<comment type="similarity">
    <text evidence="8 9">Belongs to the TonB-dependent receptor family.</text>
</comment>
<dbReference type="AlphaFoldDB" id="A0A9D1W8V0"/>
<keyword evidence="12" id="KW-0675">Receptor</keyword>
<keyword evidence="2 8" id="KW-0813">Transport</keyword>
<dbReference type="EMBL" id="DXEZ01000196">
    <property type="protein sequence ID" value="HIX54770.1"/>
    <property type="molecule type" value="Genomic_DNA"/>
</dbReference>
<feature type="domain" description="TonB-dependent receptor plug" evidence="11">
    <location>
        <begin position="104"/>
        <end position="178"/>
    </location>
</feature>
<dbReference type="InterPro" id="IPR012910">
    <property type="entry name" value="Plug_dom"/>
</dbReference>
<keyword evidence="6 8" id="KW-0472">Membrane</keyword>
<comment type="subcellular location">
    <subcellularLocation>
        <location evidence="1 8">Cell outer membrane</location>
        <topology evidence="1 8">Multi-pass membrane protein</topology>
    </subcellularLocation>
</comment>
<dbReference type="InterPro" id="IPR000531">
    <property type="entry name" value="Beta-barrel_TonB"/>
</dbReference>
<evidence type="ECO:0000256" key="8">
    <source>
        <dbReference type="PROSITE-ProRule" id="PRU01360"/>
    </source>
</evidence>
<sequence length="741" mass="84332">GTPITNANISNLRTKKTYTTNEYGNCLIEGLSKDSISISHIAYHDTTFVIKENTSEYILELRSMAIEGVNVFVGSSFKRPSNKGAYPVPLPFLTAIPSFLGEPDIIKSLTFLPGVSSGNEGYSHLFVRGGNQDQNLILFDGATMFNVNHMGGLISMFHPEMINNVNFYKSYWPSQYGGKLSSIVDVNTAEGDYKEHKQALQFSIISPKVKFEGPIWKDKISYNLGVRRTLFDLYTGPISRQLKRGERNGDIGNLASQDITLRLDGRISQNQHVSLSALLGKDKYAFIENYPNYNSSGEESYGINNKVLAFNYRIYNKKSSFFNAHLSYSGYNLSYSDEHNSQQNSGPTNIQKSALQKVSTTGNTLNSIKANVFGDTHINDAFGIRYGIEHEGLTYKIYLDRHEAMDKNIVSQLSSTNKNNNVSTTSVFSDVEHQINTKLISHFGVRFTRYKNASYNKWFIEPKAQLSFSVDESSTLKASFNMQRQHTILLGFTDDMGRFREYYVTSDKNIPPSVSNQWSVGYFKESNWIINKFALEMYYKNQSKTTKFIPSADFDKDILEYNNFLHNNGRNRIYGIEALLQKTTGNLQGSLAYTYAHSKSKFSTINQGNPFDADFDYRHSINALLFYNFGRGYQLSGSWSYKTGRPFSMPTSYSDTGDQFGGFYIVSDINNIRMPAFHRLDINIERKWQTKKGNKRWFGFGIYNVYNRVNPFFVQPSETPNKMEVIGMFPIIPFFNIGFEL</sequence>
<comment type="caution">
    <text evidence="12">The sequence shown here is derived from an EMBL/GenBank/DDBJ whole genome shotgun (WGS) entry which is preliminary data.</text>
</comment>
<reference evidence="12" key="1">
    <citation type="journal article" date="2021" name="PeerJ">
        <title>Extensive microbial diversity within the chicken gut microbiome revealed by metagenomics and culture.</title>
        <authorList>
            <person name="Gilroy R."/>
            <person name="Ravi A."/>
            <person name="Getino M."/>
            <person name="Pursley I."/>
            <person name="Horton D.L."/>
            <person name="Alikhan N.F."/>
            <person name="Baker D."/>
            <person name="Gharbi K."/>
            <person name="Hall N."/>
            <person name="Watson M."/>
            <person name="Adriaenssens E.M."/>
            <person name="Foster-Nyarko E."/>
            <person name="Jarju S."/>
            <person name="Secka A."/>
            <person name="Antonio M."/>
            <person name="Oren A."/>
            <person name="Chaudhuri R.R."/>
            <person name="La Ragione R."/>
            <person name="Hildebrand F."/>
            <person name="Pallen M.J."/>
        </authorList>
    </citation>
    <scope>NUCLEOTIDE SEQUENCE</scope>
    <source>
        <strain evidence="12">1719</strain>
    </source>
</reference>
<evidence type="ECO:0000256" key="6">
    <source>
        <dbReference type="ARBA" id="ARBA00023136"/>
    </source>
</evidence>
<dbReference type="Gene3D" id="2.170.130.10">
    <property type="entry name" value="TonB-dependent receptor, plug domain"/>
    <property type="match status" value="1"/>
</dbReference>
<keyword evidence="7 8" id="KW-0998">Cell outer membrane</keyword>
<evidence type="ECO:0000259" key="10">
    <source>
        <dbReference type="Pfam" id="PF00593"/>
    </source>
</evidence>
<accession>A0A9D1W8V0</accession>